<dbReference type="GeneID" id="13795568"/>
<dbReference type="Proteomes" id="UP000008037">
    <property type="component" value="Chromosome"/>
</dbReference>
<proteinExistence type="predicted"/>
<name>K0II61_NITGG</name>
<evidence type="ECO:0000313" key="1">
    <source>
        <dbReference type="EMBL" id="AFU58638.1"/>
    </source>
</evidence>
<dbReference type="AlphaFoldDB" id="K0II61"/>
<dbReference type="BioCyc" id="CNIT1237085:G1324-1703-MONOMER"/>
<reference evidence="1 2" key="1">
    <citation type="journal article" date="2012" name="Environ. Microbiol.">
        <title>The genome of the ammonia-oxidizing Candidatus Nitrososphaera gargensis: insights into metabolic versatility and environmental adaptations.</title>
        <authorList>
            <person name="Spang A."/>
            <person name="Poehlein A."/>
            <person name="Offre P."/>
            <person name="Zumbragel S."/>
            <person name="Haider S."/>
            <person name="Rychlik N."/>
            <person name="Nowka B."/>
            <person name="Schmeisser C."/>
            <person name="Lebedeva E.V."/>
            <person name="Rattei T."/>
            <person name="Bohm C."/>
            <person name="Schmid M."/>
            <person name="Galushko A."/>
            <person name="Hatzenpichler R."/>
            <person name="Weinmaier T."/>
            <person name="Daniel R."/>
            <person name="Schleper C."/>
            <person name="Spieck E."/>
            <person name="Streit W."/>
            <person name="Wagner M."/>
        </authorList>
    </citation>
    <scope>NUCLEOTIDE SEQUENCE [LARGE SCALE GENOMIC DNA]</scope>
    <source>
        <strain evidence="2">Ga9.2</strain>
    </source>
</reference>
<keyword evidence="2" id="KW-1185">Reference proteome</keyword>
<protein>
    <submittedName>
        <fullName evidence="1">Uncharacterized protein</fullName>
    </submittedName>
</protein>
<dbReference type="HOGENOM" id="CLU_2748322_0_0_2"/>
<accession>K0II61</accession>
<evidence type="ECO:0000313" key="2">
    <source>
        <dbReference type="Proteomes" id="UP000008037"/>
    </source>
</evidence>
<dbReference type="RefSeq" id="WP_015019175.1">
    <property type="nucleotide sequence ID" value="NC_018719.1"/>
</dbReference>
<gene>
    <name evidence="1" type="ordered locus">Ngar_c17050</name>
</gene>
<sequence length="70" mass="8088">MSELAPQPQQPDQPVTATEEQLQEPMQQFNIILACRPCSVKMNFTYRNPDRKPSRCIYCGRRAEEMIESG</sequence>
<dbReference type="KEGG" id="nga:Ngar_c17050"/>
<organism evidence="1 2">
    <name type="scientific">Nitrososphaera gargensis (strain Ga9.2)</name>
    <dbReference type="NCBI Taxonomy" id="1237085"/>
    <lineage>
        <taxon>Archaea</taxon>
        <taxon>Nitrososphaerota</taxon>
        <taxon>Nitrososphaeria</taxon>
        <taxon>Nitrososphaerales</taxon>
        <taxon>Nitrososphaeraceae</taxon>
        <taxon>Nitrososphaera</taxon>
    </lineage>
</organism>
<dbReference type="InParanoid" id="K0II61"/>
<dbReference type="EMBL" id="CP002408">
    <property type="protein sequence ID" value="AFU58638.1"/>
    <property type="molecule type" value="Genomic_DNA"/>
</dbReference>